<evidence type="ECO:0000256" key="1">
    <source>
        <dbReference type="SAM" id="Phobius"/>
    </source>
</evidence>
<feature type="transmembrane region" description="Helical" evidence="1">
    <location>
        <begin position="117"/>
        <end position="138"/>
    </location>
</feature>
<keyword evidence="1" id="KW-0812">Transmembrane</keyword>
<dbReference type="Proteomes" id="UP000095706">
    <property type="component" value="Unassembled WGS sequence"/>
</dbReference>
<dbReference type="EMBL" id="CYYV01000001">
    <property type="protein sequence ID" value="CUN47170.1"/>
    <property type="molecule type" value="Genomic_DNA"/>
</dbReference>
<feature type="transmembrane region" description="Helical" evidence="1">
    <location>
        <begin position="85"/>
        <end position="105"/>
    </location>
</feature>
<reference evidence="2 3" key="1">
    <citation type="submission" date="2015-09" db="EMBL/GenBank/DDBJ databases">
        <authorList>
            <consortium name="Pathogen Informatics"/>
        </authorList>
    </citation>
    <scope>NUCLEOTIDE SEQUENCE [LARGE SCALE GENOMIC DNA]</scope>
    <source>
        <strain evidence="2 3">2789STDY5608849</strain>
    </source>
</reference>
<keyword evidence="1" id="KW-0472">Membrane</keyword>
<accession>A0A173X7A2</accession>
<gene>
    <name evidence="2" type="ORF">ERS852406_00270</name>
</gene>
<organism evidence="2 3">
    <name type="scientific">Fusicatenibacter saccharivorans</name>
    <dbReference type="NCBI Taxonomy" id="1150298"/>
    <lineage>
        <taxon>Bacteria</taxon>
        <taxon>Bacillati</taxon>
        <taxon>Bacillota</taxon>
        <taxon>Clostridia</taxon>
        <taxon>Lachnospirales</taxon>
        <taxon>Lachnospiraceae</taxon>
        <taxon>Fusicatenibacter</taxon>
    </lineage>
</organism>
<feature type="transmembrane region" description="Helical" evidence="1">
    <location>
        <begin position="12"/>
        <end position="36"/>
    </location>
</feature>
<feature type="transmembrane region" description="Helical" evidence="1">
    <location>
        <begin position="177"/>
        <end position="201"/>
    </location>
</feature>
<proteinExistence type="predicted"/>
<protein>
    <submittedName>
        <fullName evidence="2">Uncharacterized BCR, YitT family COG1284</fullName>
    </submittedName>
</protein>
<evidence type="ECO:0000313" key="3">
    <source>
        <dbReference type="Proteomes" id="UP000095706"/>
    </source>
</evidence>
<feature type="transmembrane region" description="Helical" evidence="1">
    <location>
        <begin position="56"/>
        <end position="78"/>
    </location>
</feature>
<dbReference type="InterPro" id="IPR038750">
    <property type="entry name" value="YczE/YyaS-like"/>
</dbReference>
<dbReference type="PANTHER" id="PTHR40078">
    <property type="entry name" value="INTEGRAL MEMBRANE PROTEIN-RELATED"/>
    <property type="match status" value="1"/>
</dbReference>
<evidence type="ECO:0000313" key="2">
    <source>
        <dbReference type="EMBL" id="CUN47170.1"/>
    </source>
</evidence>
<keyword evidence="1" id="KW-1133">Transmembrane helix</keyword>
<name>A0A173X7A2_9FIRM</name>
<dbReference type="PANTHER" id="PTHR40078:SF1">
    <property type="entry name" value="INTEGRAL MEMBRANE PROTEIN"/>
    <property type="match status" value="1"/>
</dbReference>
<sequence>MKEIIQGFFQKKYFWTRLILVIAAVILMGFALSWLLLVDLGTDPCTLLNQTISTRLGISIGNWQALFNTVLLIFVIIFGGRNLGFGTLANMFLVGYSIDFFSWIWAKVLPADLFTSMGVRIAVLIPALVLFILAASFYMDVDMGTAPYDAVSFIISTHLPNVSFRVIRIVYDFVVTAIAVLLGGKLGIVTVLMVITLGPVIEWLGNIMKQHLNIFDD</sequence>
<dbReference type="Pfam" id="PF19700">
    <property type="entry name" value="DUF6198"/>
    <property type="match status" value="1"/>
</dbReference>
<dbReference type="AlphaFoldDB" id="A0A173X7A2"/>
<dbReference type="RefSeq" id="WP_055225926.1">
    <property type="nucleotide sequence ID" value="NZ_CAXSRP010000010.1"/>
</dbReference>